<protein>
    <submittedName>
        <fullName evidence="1">Uncharacterized protein</fullName>
    </submittedName>
</protein>
<name>A0AAD7GHY0_MYCRO</name>
<gene>
    <name evidence="1" type="ORF">B0H17DRAFT_1198573</name>
</gene>
<evidence type="ECO:0000313" key="1">
    <source>
        <dbReference type="EMBL" id="KAJ7695801.1"/>
    </source>
</evidence>
<dbReference type="AlphaFoldDB" id="A0AAD7GHY0"/>
<proteinExistence type="predicted"/>
<reference evidence="1" key="1">
    <citation type="submission" date="2023-03" db="EMBL/GenBank/DDBJ databases">
        <title>Massive genome expansion in bonnet fungi (Mycena s.s.) driven by repeated elements and novel gene families across ecological guilds.</title>
        <authorList>
            <consortium name="Lawrence Berkeley National Laboratory"/>
            <person name="Harder C.B."/>
            <person name="Miyauchi S."/>
            <person name="Viragh M."/>
            <person name="Kuo A."/>
            <person name="Thoen E."/>
            <person name="Andreopoulos B."/>
            <person name="Lu D."/>
            <person name="Skrede I."/>
            <person name="Drula E."/>
            <person name="Henrissat B."/>
            <person name="Morin E."/>
            <person name="Kohler A."/>
            <person name="Barry K."/>
            <person name="LaButti K."/>
            <person name="Morin E."/>
            <person name="Salamov A."/>
            <person name="Lipzen A."/>
            <person name="Mereny Z."/>
            <person name="Hegedus B."/>
            <person name="Baldrian P."/>
            <person name="Stursova M."/>
            <person name="Weitz H."/>
            <person name="Taylor A."/>
            <person name="Grigoriev I.V."/>
            <person name="Nagy L.G."/>
            <person name="Martin F."/>
            <person name="Kauserud H."/>
        </authorList>
    </citation>
    <scope>NUCLEOTIDE SEQUENCE</scope>
    <source>
        <strain evidence="1">CBHHK067</strain>
    </source>
</reference>
<dbReference type="EMBL" id="JARKIE010000037">
    <property type="protein sequence ID" value="KAJ7695801.1"/>
    <property type="molecule type" value="Genomic_DNA"/>
</dbReference>
<accession>A0AAD7GHY0</accession>
<comment type="caution">
    <text evidence="1">The sequence shown here is derived from an EMBL/GenBank/DDBJ whole genome shotgun (WGS) entry which is preliminary data.</text>
</comment>
<dbReference type="Proteomes" id="UP001221757">
    <property type="component" value="Unassembled WGS sequence"/>
</dbReference>
<evidence type="ECO:0000313" key="2">
    <source>
        <dbReference type="Proteomes" id="UP001221757"/>
    </source>
</evidence>
<organism evidence="1 2">
    <name type="scientific">Mycena rosella</name>
    <name type="common">Pink bonnet</name>
    <name type="synonym">Agaricus rosellus</name>
    <dbReference type="NCBI Taxonomy" id="1033263"/>
    <lineage>
        <taxon>Eukaryota</taxon>
        <taxon>Fungi</taxon>
        <taxon>Dikarya</taxon>
        <taxon>Basidiomycota</taxon>
        <taxon>Agaricomycotina</taxon>
        <taxon>Agaricomycetes</taxon>
        <taxon>Agaricomycetidae</taxon>
        <taxon>Agaricales</taxon>
        <taxon>Marasmiineae</taxon>
        <taxon>Mycenaceae</taxon>
        <taxon>Mycena</taxon>
    </lineage>
</organism>
<sequence length="141" mass="14846">MHSFSSPVDVRSFSPSGIHSSFVFPPAGIRSFTSSPTGTHGHPFPSPFLYLALVYLGNASSLPRRAQFAVPAAPVSRMSVSSTSSTRLLPSLSTSSSVKTASSTFHLDVVPVETAIPTRAFAPTRAHAFSIPPAVMWTAVS</sequence>
<keyword evidence="2" id="KW-1185">Reference proteome</keyword>